<keyword evidence="3" id="KW-1185">Reference proteome</keyword>
<dbReference type="EMBL" id="CP093313">
    <property type="protein sequence ID" value="UWZ82034.1"/>
    <property type="molecule type" value="Genomic_DNA"/>
</dbReference>
<dbReference type="PROSITE" id="PS51257">
    <property type="entry name" value="PROKAR_LIPOPROTEIN"/>
    <property type="match status" value="1"/>
</dbReference>
<sequence length="199" mass="21530">MRAKVAFALVVTSFYAIATGCKPAVDRAPFKAAINKSLNGKHECVWPDAIKLPAEIDPSKDDRIRDFTALADAGLLLRETVVKGQALAGTKQTAKFDLTDQGHSSWSPDPNRPGYGNFCFGHFNVTTIDEATPNASSDPTQYTVNYHYEVEGIPAWARTPESMRAFRKVAADTAIQASTATLVKGSDGAWEVQRAPTSP</sequence>
<feature type="signal peptide" evidence="1">
    <location>
        <begin position="1"/>
        <end position="18"/>
    </location>
</feature>
<organism evidence="2 3">
    <name type="scientific">Occallatibacter riparius</name>
    <dbReference type="NCBI Taxonomy" id="1002689"/>
    <lineage>
        <taxon>Bacteria</taxon>
        <taxon>Pseudomonadati</taxon>
        <taxon>Acidobacteriota</taxon>
        <taxon>Terriglobia</taxon>
        <taxon>Terriglobales</taxon>
        <taxon>Acidobacteriaceae</taxon>
        <taxon>Occallatibacter</taxon>
    </lineage>
</organism>
<proteinExistence type="predicted"/>
<dbReference type="AlphaFoldDB" id="A0A9J7BJS1"/>
<reference evidence="2" key="1">
    <citation type="submission" date="2021-04" db="EMBL/GenBank/DDBJ databases">
        <title>Phylogenetic analysis of Acidobacteriaceae.</title>
        <authorList>
            <person name="Qiu L."/>
            <person name="Zhang Q."/>
        </authorList>
    </citation>
    <scope>NUCLEOTIDE SEQUENCE</scope>
    <source>
        <strain evidence="2">DSM 25168</strain>
    </source>
</reference>
<dbReference type="KEGG" id="orp:MOP44_15800"/>
<evidence type="ECO:0000256" key="1">
    <source>
        <dbReference type="SAM" id="SignalP"/>
    </source>
</evidence>
<evidence type="ECO:0000313" key="3">
    <source>
        <dbReference type="Proteomes" id="UP001059380"/>
    </source>
</evidence>
<accession>A0A9J7BJS1</accession>
<dbReference type="Proteomes" id="UP001059380">
    <property type="component" value="Chromosome"/>
</dbReference>
<gene>
    <name evidence="2" type="ORF">MOP44_15800</name>
</gene>
<dbReference type="RefSeq" id="WP_260791070.1">
    <property type="nucleotide sequence ID" value="NZ_CP093313.1"/>
</dbReference>
<keyword evidence="1" id="KW-0732">Signal</keyword>
<name>A0A9J7BJS1_9BACT</name>
<protein>
    <recommendedName>
        <fullName evidence="4">Lipoprotein</fullName>
    </recommendedName>
</protein>
<evidence type="ECO:0000313" key="2">
    <source>
        <dbReference type="EMBL" id="UWZ82034.1"/>
    </source>
</evidence>
<feature type="chain" id="PRO_5039941540" description="Lipoprotein" evidence="1">
    <location>
        <begin position="19"/>
        <end position="199"/>
    </location>
</feature>
<evidence type="ECO:0008006" key="4">
    <source>
        <dbReference type="Google" id="ProtNLM"/>
    </source>
</evidence>